<keyword evidence="2" id="KW-0597">Phosphoprotein</keyword>
<dbReference type="InterPro" id="IPR036641">
    <property type="entry name" value="HPT_dom_sf"/>
</dbReference>
<dbReference type="GO" id="GO:0000160">
    <property type="term" value="P:phosphorelay signal transduction system"/>
    <property type="evidence" value="ECO:0007669"/>
    <property type="project" value="UniProtKB-KW"/>
</dbReference>
<dbReference type="PROSITE" id="PS50894">
    <property type="entry name" value="HPT"/>
    <property type="match status" value="1"/>
</dbReference>
<keyword evidence="1" id="KW-0902">Two-component regulatory system</keyword>
<gene>
    <name evidence="4" type="ORF">CX676_10445</name>
</gene>
<dbReference type="AlphaFoldDB" id="A0A2H5EZ07"/>
<dbReference type="Proteomes" id="UP000234530">
    <property type="component" value="Chromosome"/>
</dbReference>
<evidence type="ECO:0000313" key="4">
    <source>
        <dbReference type="EMBL" id="AUH64531.1"/>
    </source>
</evidence>
<name>A0A2H5EZ07_9RHOB</name>
<dbReference type="GO" id="GO:0004672">
    <property type="term" value="F:protein kinase activity"/>
    <property type="evidence" value="ECO:0007669"/>
    <property type="project" value="UniProtKB-ARBA"/>
</dbReference>
<reference evidence="4 5" key="1">
    <citation type="journal article" date="2013" name="Antonie Van Leeuwenhoek">
        <title>Paracoccus zhejiangensis sp. nov., isolated from activated sludge in wastewater-treatment system.</title>
        <authorList>
            <person name="Wu Z.G."/>
            <person name="Zhang D.F."/>
            <person name="Liu Y.L."/>
            <person name="Wang F."/>
            <person name="Jiang X."/>
            <person name="Li C."/>
            <person name="Li S.P."/>
            <person name="Hong Q."/>
            <person name="Li W.J."/>
        </authorList>
    </citation>
    <scope>NUCLEOTIDE SEQUENCE [LARGE SCALE GENOMIC DNA]</scope>
    <source>
        <strain evidence="4 5">J6</strain>
    </source>
</reference>
<evidence type="ECO:0000313" key="5">
    <source>
        <dbReference type="Proteomes" id="UP000234530"/>
    </source>
</evidence>
<organism evidence="4 5">
    <name type="scientific">Paracoccus zhejiangensis</name>
    <dbReference type="NCBI Taxonomy" id="1077935"/>
    <lineage>
        <taxon>Bacteria</taxon>
        <taxon>Pseudomonadati</taxon>
        <taxon>Pseudomonadota</taxon>
        <taxon>Alphaproteobacteria</taxon>
        <taxon>Rhodobacterales</taxon>
        <taxon>Paracoccaceae</taxon>
        <taxon>Paracoccus</taxon>
    </lineage>
</organism>
<keyword evidence="5" id="KW-1185">Reference proteome</keyword>
<keyword evidence="4" id="KW-0418">Kinase</keyword>
<feature type="modified residue" description="Phosphohistidine" evidence="2">
    <location>
        <position position="50"/>
    </location>
</feature>
<protein>
    <submittedName>
        <fullName evidence="4">Histidine kinase</fullName>
    </submittedName>
</protein>
<sequence length="118" mass="13397">MIDWTRVLELREEVGQSEFAPVLELFMDEVEEIVMRLSRDDPAKLARDLHFLKGSAWNLGFAEFGALCQSSETQTLRGQLAEISIKQIISCYSRSKQLFMRDLARMVDDREGGQAGVA</sequence>
<dbReference type="EMBL" id="CP025430">
    <property type="protein sequence ID" value="AUH64531.1"/>
    <property type="molecule type" value="Genomic_DNA"/>
</dbReference>
<feature type="domain" description="HPt" evidence="3">
    <location>
        <begin position="11"/>
        <end position="106"/>
    </location>
</feature>
<dbReference type="SUPFAM" id="SSF47226">
    <property type="entry name" value="Histidine-containing phosphotransfer domain, HPT domain"/>
    <property type="match status" value="1"/>
</dbReference>
<dbReference type="CDD" id="cd00088">
    <property type="entry name" value="HPT"/>
    <property type="match status" value="1"/>
</dbReference>
<dbReference type="InterPro" id="IPR008207">
    <property type="entry name" value="Sig_transdc_His_kin_Hpt_dom"/>
</dbReference>
<evidence type="ECO:0000259" key="3">
    <source>
        <dbReference type="PROSITE" id="PS50894"/>
    </source>
</evidence>
<accession>A0A2H5EZ07</accession>
<dbReference type="KEGG" id="pzh:CX676_10445"/>
<dbReference type="Pfam" id="PF01627">
    <property type="entry name" value="Hpt"/>
    <property type="match status" value="1"/>
</dbReference>
<keyword evidence="4" id="KW-0808">Transferase</keyword>
<dbReference type="Gene3D" id="1.20.120.160">
    <property type="entry name" value="HPT domain"/>
    <property type="match status" value="1"/>
</dbReference>
<proteinExistence type="predicted"/>
<dbReference type="OrthoDB" id="7867809at2"/>
<evidence type="ECO:0000256" key="1">
    <source>
        <dbReference type="ARBA" id="ARBA00023012"/>
    </source>
</evidence>
<dbReference type="RefSeq" id="WP_101752560.1">
    <property type="nucleotide sequence ID" value="NZ_CP025430.1"/>
</dbReference>
<evidence type="ECO:0000256" key="2">
    <source>
        <dbReference type="PROSITE-ProRule" id="PRU00110"/>
    </source>
</evidence>